<dbReference type="AlphaFoldDB" id="A0A381VEF7"/>
<name>A0A381VEF7_9ZZZZ</name>
<gene>
    <name evidence="1" type="ORF">METZ01_LOCUS91603</name>
</gene>
<dbReference type="EMBL" id="UINC01008618">
    <property type="protein sequence ID" value="SVA38749.1"/>
    <property type="molecule type" value="Genomic_DNA"/>
</dbReference>
<evidence type="ECO:0000313" key="1">
    <source>
        <dbReference type="EMBL" id="SVA38749.1"/>
    </source>
</evidence>
<accession>A0A381VEF7</accession>
<proteinExistence type="predicted"/>
<sequence length="23" mass="2522">MDIKTPTAITTNFWSILIGKSAL</sequence>
<organism evidence="1">
    <name type="scientific">marine metagenome</name>
    <dbReference type="NCBI Taxonomy" id="408172"/>
    <lineage>
        <taxon>unclassified sequences</taxon>
        <taxon>metagenomes</taxon>
        <taxon>ecological metagenomes</taxon>
    </lineage>
</organism>
<protein>
    <submittedName>
        <fullName evidence="1">Uncharacterized protein</fullName>
    </submittedName>
</protein>
<reference evidence="1" key="1">
    <citation type="submission" date="2018-05" db="EMBL/GenBank/DDBJ databases">
        <authorList>
            <person name="Lanie J.A."/>
            <person name="Ng W.-L."/>
            <person name="Kazmierczak K.M."/>
            <person name="Andrzejewski T.M."/>
            <person name="Davidsen T.M."/>
            <person name="Wayne K.J."/>
            <person name="Tettelin H."/>
            <person name="Glass J.I."/>
            <person name="Rusch D."/>
            <person name="Podicherti R."/>
            <person name="Tsui H.-C.T."/>
            <person name="Winkler M.E."/>
        </authorList>
    </citation>
    <scope>NUCLEOTIDE SEQUENCE</scope>
</reference>